<name>A0A8H7UFJ6_MORIS</name>
<evidence type="ECO:0000259" key="9">
    <source>
        <dbReference type="PROSITE" id="PS51767"/>
    </source>
</evidence>
<dbReference type="PANTHER" id="PTHR47966:SF1">
    <property type="entry name" value="ASPARTYL PROTEINASE"/>
    <property type="match status" value="1"/>
</dbReference>
<dbReference type="InterPro" id="IPR001969">
    <property type="entry name" value="Aspartic_peptidase_AS"/>
</dbReference>
<dbReference type="Proteomes" id="UP000654370">
    <property type="component" value="Unassembled WGS sequence"/>
</dbReference>
<organism evidence="10 11">
    <name type="scientific">Mortierella isabellina</name>
    <name type="common">Filamentous fungus</name>
    <name type="synonym">Umbelopsis isabellina</name>
    <dbReference type="NCBI Taxonomy" id="91625"/>
    <lineage>
        <taxon>Eukaryota</taxon>
        <taxon>Fungi</taxon>
        <taxon>Fungi incertae sedis</taxon>
        <taxon>Mucoromycota</taxon>
        <taxon>Mucoromycotina</taxon>
        <taxon>Umbelopsidomycetes</taxon>
        <taxon>Umbelopsidales</taxon>
        <taxon>Umbelopsidaceae</taxon>
        <taxon>Umbelopsis</taxon>
    </lineage>
</organism>
<dbReference type="EMBL" id="JAEPQZ010000005">
    <property type="protein sequence ID" value="KAG2181160.1"/>
    <property type="molecule type" value="Genomic_DNA"/>
</dbReference>
<keyword evidence="7 8" id="KW-1015">Disulfide bond</keyword>
<evidence type="ECO:0000256" key="6">
    <source>
        <dbReference type="ARBA" id="ARBA00023145"/>
    </source>
</evidence>
<evidence type="ECO:0000256" key="2">
    <source>
        <dbReference type="ARBA" id="ARBA00022670"/>
    </source>
</evidence>
<protein>
    <recommendedName>
        <fullName evidence="9">Peptidase A1 domain-containing protein</fullName>
    </recommendedName>
</protein>
<reference evidence="10" key="1">
    <citation type="submission" date="2020-12" db="EMBL/GenBank/DDBJ databases">
        <title>Metabolic potential, ecology and presence of endohyphal bacteria is reflected in genomic diversity of Mucoromycotina.</title>
        <authorList>
            <person name="Muszewska A."/>
            <person name="Okrasinska A."/>
            <person name="Steczkiewicz K."/>
            <person name="Drgas O."/>
            <person name="Orlowska M."/>
            <person name="Perlinska-Lenart U."/>
            <person name="Aleksandrzak-Piekarczyk T."/>
            <person name="Szatraj K."/>
            <person name="Zielenkiewicz U."/>
            <person name="Pilsyk S."/>
            <person name="Malc E."/>
            <person name="Mieczkowski P."/>
            <person name="Kruszewska J.S."/>
            <person name="Biernat P."/>
            <person name="Pawlowska J."/>
        </authorList>
    </citation>
    <scope>NUCLEOTIDE SEQUENCE</scope>
    <source>
        <strain evidence="10">WA0000067209</strain>
    </source>
</reference>
<dbReference type="Gene3D" id="2.40.70.10">
    <property type="entry name" value="Acid Proteases"/>
    <property type="match status" value="1"/>
</dbReference>
<dbReference type="PROSITE" id="PS51767">
    <property type="entry name" value="PEPTIDASE_A1"/>
    <property type="match status" value="1"/>
</dbReference>
<dbReference type="PANTHER" id="PTHR47966">
    <property type="entry name" value="BETA-SITE APP-CLEAVING ENZYME, ISOFORM A-RELATED"/>
    <property type="match status" value="1"/>
</dbReference>
<keyword evidence="2" id="KW-0645">Protease</keyword>
<keyword evidence="5" id="KW-0378">Hydrolase</keyword>
<dbReference type="SUPFAM" id="SSF50630">
    <property type="entry name" value="Acid proteases"/>
    <property type="match status" value="1"/>
</dbReference>
<proteinExistence type="inferred from homology"/>
<accession>A0A8H7UFJ6</accession>
<dbReference type="GO" id="GO:0006508">
    <property type="term" value="P:proteolysis"/>
    <property type="evidence" value="ECO:0007669"/>
    <property type="project" value="UniProtKB-KW"/>
</dbReference>
<gene>
    <name evidence="10" type="ORF">INT43_008742</name>
</gene>
<evidence type="ECO:0000256" key="3">
    <source>
        <dbReference type="ARBA" id="ARBA00022729"/>
    </source>
</evidence>
<evidence type="ECO:0000256" key="4">
    <source>
        <dbReference type="ARBA" id="ARBA00022750"/>
    </source>
</evidence>
<evidence type="ECO:0000256" key="8">
    <source>
        <dbReference type="PIRSR" id="PIRSR601461-2"/>
    </source>
</evidence>
<dbReference type="OrthoDB" id="660550at2759"/>
<dbReference type="PROSITE" id="PS00141">
    <property type="entry name" value="ASP_PROTEASE"/>
    <property type="match status" value="1"/>
</dbReference>
<evidence type="ECO:0000256" key="1">
    <source>
        <dbReference type="ARBA" id="ARBA00007447"/>
    </source>
</evidence>
<comment type="similarity">
    <text evidence="1">Belongs to the peptidase A1 family.</text>
</comment>
<evidence type="ECO:0000313" key="10">
    <source>
        <dbReference type="EMBL" id="KAG2181160.1"/>
    </source>
</evidence>
<evidence type="ECO:0000256" key="5">
    <source>
        <dbReference type="ARBA" id="ARBA00022801"/>
    </source>
</evidence>
<dbReference type="InterPro" id="IPR033121">
    <property type="entry name" value="PEPTIDASE_A1"/>
</dbReference>
<evidence type="ECO:0000313" key="11">
    <source>
        <dbReference type="Proteomes" id="UP000654370"/>
    </source>
</evidence>
<feature type="domain" description="Peptidase A1" evidence="9">
    <location>
        <begin position="1"/>
        <end position="165"/>
    </location>
</feature>
<evidence type="ECO:0000256" key="7">
    <source>
        <dbReference type="ARBA" id="ARBA00023157"/>
    </source>
</evidence>
<keyword evidence="4" id="KW-0064">Aspartyl protease</keyword>
<feature type="disulfide bond" evidence="8">
    <location>
        <begin position="88"/>
        <end position="128"/>
    </location>
</feature>
<dbReference type="Pfam" id="PF00026">
    <property type="entry name" value="Asp"/>
    <property type="match status" value="1"/>
</dbReference>
<keyword evidence="6" id="KW-0865">Zymogen</keyword>
<dbReference type="InterPro" id="IPR021109">
    <property type="entry name" value="Peptidase_aspartic_dom_sf"/>
</dbReference>
<keyword evidence="3" id="KW-0732">Signal</keyword>
<dbReference type="InterPro" id="IPR001461">
    <property type="entry name" value="Aspartic_peptidase_A1"/>
</dbReference>
<sequence>MSKVDTERIDPNINYAKVTDSSPYKDYWAINIDGVSIDNQVHPESRSIVALVDTGTTMLLAPEAITRDLFRRIPDAYHDYTGLYSVPCNSANRIPNFTVIVNGEKYVLDGSKYVIPAFQLKNSRPGYCYTYIQTGSANLPMILGYGFLQTVGTVYNAETRQVGFGRHITKK</sequence>
<dbReference type="AlphaFoldDB" id="A0A8H7UFJ6"/>
<dbReference type="GO" id="GO:0004190">
    <property type="term" value="F:aspartic-type endopeptidase activity"/>
    <property type="evidence" value="ECO:0007669"/>
    <property type="project" value="UniProtKB-KW"/>
</dbReference>
<comment type="caution">
    <text evidence="10">The sequence shown here is derived from an EMBL/GenBank/DDBJ whole genome shotgun (WGS) entry which is preliminary data.</text>
</comment>
<keyword evidence="11" id="KW-1185">Reference proteome</keyword>